<evidence type="ECO:0000256" key="2">
    <source>
        <dbReference type="ARBA" id="ARBA00022448"/>
    </source>
</evidence>
<name>A0ABW4CRN3_9LACO</name>
<dbReference type="SUPFAM" id="SSF160964">
    <property type="entry name" value="MalF N-terminal region-like"/>
    <property type="match status" value="1"/>
</dbReference>
<dbReference type="Pfam" id="PF00528">
    <property type="entry name" value="BPD_transp_1"/>
    <property type="match status" value="1"/>
</dbReference>
<evidence type="ECO:0000256" key="5">
    <source>
        <dbReference type="ARBA" id="ARBA00022989"/>
    </source>
</evidence>
<evidence type="ECO:0000256" key="7">
    <source>
        <dbReference type="RuleBase" id="RU363032"/>
    </source>
</evidence>
<keyword evidence="10" id="KW-1185">Reference proteome</keyword>
<feature type="transmembrane region" description="Helical" evidence="7">
    <location>
        <begin position="145"/>
        <end position="164"/>
    </location>
</feature>
<protein>
    <submittedName>
        <fullName evidence="9">Carbohydrate ABC transporter permease</fullName>
    </submittedName>
</protein>
<comment type="subcellular location">
    <subcellularLocation>
        <location evidence="1 7">Cell membrane</location>
        <topology evidence="1 7">Multi-pass membrane protein</topology>
    </subcellularLocation>
</comment>
<evidence type="ECO:0000259" key="8">
    <source>
        <dbReference type="PROSITE" id="PS50928"/>
    </source>
</evidence>
<feature type="transmembrane region" description="Helical" evidence="7">
    <location>
        <begin position="259"/>
        <end position="283"/>
    </location>
</feature>
<organism evidence="9 10">
    <name type="scientific">Lacticaseibacillus hegangensis</name>
    <dbReference type="NCBI Taxonomy" id="2486010"/>
    <lineage>
        <taxon>Bacteria</taxon>
        <taxon>Bacillati</taxon>
        <taxon>Bacillota</taxon>
        <taxon>Bacilli</taxon>
        <taxon>Lactobacillales</taxon>
        <taxon>Lactobacillaceae</taxon>
        <taxon>Lacticaseibacillus</taxon>
    </lineage>
</organism>
<dbReference type="PANTHER" id="PTHR30193">
    <property type="entry name" value="ABC TRANSPORTER PERMEASE PROTEIN"/>
    <property type="match status" value="1"/>
</dbReference>
<feature type="transmembrane region" description="Helical" evidence="7">
    <location>
        <begin position="75"/>
        <end position="93"/>
    </location>
</feature>
<feature type="transmembrane region" description="Helical" evidence="7">
    <location>
        <begin position="105"/>
        <end position="125"/>
    </location>
</feature>
<dbReference type="InterPro" id="IPR035906">
    <property type="entry name" value="MetI-like_sf"/>
</dbReference>
<keyword evidence="4 7" id="KW-0812">Transmembrane</keyword>
<dbReference type="InterPro" id="IPR051393">
    <property type="entry name" value="ABC_transporter_permease"/>
</dbReference>
<evidence type="ECO:0000256" key="1">
    <source>
        <dbReference type="ARBA" id="ARBA00004651"/>
    </source>
</evidence>
<dbReference type="PANTHER" id="PTHR30193:SF44">
    <property type="entry name" value="LACTOSE TRANSPORT SYSTEM PERMEASE PROTEIN LACF"/>
    <property type="match status" value="1"/>
</dbReference>
<proteinExistence type="inferred from homology"/>
<keyword evidence="2 7" id="KW-0813">Transport</keyword>
<comment type="caution">
    <text evidence="9">The sequence shown here is derived from an EMBL/GenBank/DDBJ whole genome shotgun (WGS) entry which is preliminary data.</text>
</comment>
<evidence type="ECO:0000313" key="10">
    <source>
        <dbReference type="Proteomes" id="UP001597212"/>
    </source>
</evidence>
<feature type="transmembrane region" description="Helical" evidence="7">
    <location>
        <begin position="12"/>
        <end position="32"/>
    </location>
</feature>
<feature type="transmembrane region" description="Helical" evidence="7">
    <location>
        <begin position="211"/>
        <end position="233"/>
    </location>
</feature>
<dbReference type="InterPro" id="IPR035277">
    <property type="entry name" value="MalF_N"/>
</dbReference>
<evidence type="ECO:0000256" key="4">
    <source>
        <dbReference type="ARBA" id="ARBA00022692"/>
    </source>
</evidence>
<comment type="similarity">
    <text evidence="7">Belongs to the binding-protein-dependent transport system permease family.</text>
</comment>
<feature type="domain" description="ABC transmembrane type-1" evidence="8">
    <location>
        <begin position="65"/>
        <end position="280"/>
    </location>
</feature>
<dbReference type="CDD" id="cd06261">
    <property type="entry name" value="TM_PBP2"/>
    <property type="match status" value="1"/>
</dbReference>
<dbReference type="Proteomes" id="UP001597212">
    <property type="component" value="Unassembled WGS sequence"/>
</dbReference>
<dbReference type="Gene3D" id="1.10.3720.10">
    <property type="entry name" value="MetI-like"/>
    <property type="match status" value="1"/>
</dbReference>
<dbReference type="PROSITE" id="PS50928">
    <property type="entry name" value="ABC_TM1"/>
    <property type="match status" value="1"/>
</dbReference>
<dbReference type="RefSeq" id="WP_379908950.1">
    <property type="nucleotide sequence ID" value="NZ_JBHTOK010000008.1"/>
</dbReference>
<evidence type="ECO:0000256" key="3">
    <source>
        <dbReference type="ARBA" id="ARBA00022475"/>
    </source>
</evidence>
<evidence type="ECO:0000256" key="6">
    <source>
        <dbReference type="ARBA" id="ARBA00023136"/>
    </source>
</evidence>
<reference evidence="10" key="1">
    <citation type="journal article" date="2019" name="Int. J. Syst. Evol. Microbiol.">
        <title>The Global Catalogue of Microorganisms (GCM) 10K type strain sequencing project: providing services to taxonomists for standard genome sequencing and annotation.</title>
        <authorList>
            <consortium name="The Broad Institute Genomics Platform"/>
            <consortium name="The Broad Institute Genome Sequencing Center for Infectious Disease"/>
            <person name="Wu L."/>
            <person name="Ma J."/>
        </authorList>
    </citation>
    <scope>NUCLEOTIDE SEQUENCE [LARGE SCALE GENOMIC DNA]</scope>
    <source>
        <strain evidence="10">CCM 8912</strain>
    </source>
</reference>
<dbReference type="EMBL" id="JBHTOK010000008">
    <property type="protein sequence ID" value="MFD1440047.1"/>
    <property type="molecule type" value="Genomic_DNA"/>
</dbReference>
<keyword evidence="3" id="KW-1003">Cell membrane</keyword>
<gene>
    <name evidence="9" type="ORF">ACFQ5K_01395</name>
</gene>
<evidence type="ECO:0000313" key="9">
    <source>
        <dbReference type="EMBL" id="MFD1440047.1"/>
    </source>
</evidence>
<accession>A0ABW4CRN3</accession>
<dbReference type="InterPro" id="IPR000515">
    <property type="entry name" value="MetI-like"/>
</dbReference>
<keyword evidence="5 7" id="KW-1133">Transmembrane helix</keyword>
<keyword evidence="6 7" id="KW-0472">Membrane</keyword>
<dbReference type="Gene3D" id="1.20.58.370">
    <property type="entry name" value="MalF N-terminal region-like"/>
    <property type="match status" value="1"/>
</dbReference>
<dbReference type="SUPFAM" id="SSF161098">
    <property type="entry name" value="MetI-like"/>
    <property type="match status" value="1"/>
</dbReference>
<sequence length="293" mass="32539">MKTVKIRQKLVPWMFMLPALIILGVFTFYPIIYSIPLAFMKYSVIGQTSWVGLQNFTRAFQDSDFWVSLGHSAEFVIVVPILQLISIYLATVVNKPLPGVTIFRVLFYIPVVTSMVAVGIMWGFILDPTGLINTLMQNAGFSHVIYFMNNSHLTLPILMGITIWQGIGYYMMMYLGGLQGIPSELSEAAEIDGASPATIFFKITIPLLKPFIWVCSLMSLIAALGVFDIVFVMTQGGPNNATLVTNYYSYNQAFGNFNFGYGAAVGLLLSIVITLFSVILFVYQRKGGQTHAK</sequence>